<comment type="similarity">
    <text evidence="1">Belongs to the UPF0047 family.</text>
</comment>
<dbReference type="Pfam" id="PF01894">
    <property type="entry name" value="YjbQ"/>
    <property type="match status" value="1"/>
</dbReference>
<dbReference type="Gene3D" id="2.60.120.460">
    <property type="entry name" value="YjbQ-like"/>
    <property type="match status" value="1"/>
</dbReference>
<dbReference type="KEGG" id="ttk:TST_0861"/>
<dbReference type="PANTHER" id="PTHR30615">
    <property type="entry name" value="UNCHARACTERIZED PROTEIN YJBQ-RELATED"/>
    <property type="match status" value="1"/>
</dbReference>
<dbReference type="PANTHER" id="PTHR30615:SF8">
    <property type="entry name" value="UPF0047 PROTEIN C4A8.02C"/>
    <property type="match status" value="1"/>
</dbReference>
<dbReference type="PIRSF" id="PIRSF004681">
    <property type="entry name" value="UCP004681"/>
    <property type="match status" value="1"/>
</dbReference>
<evidence type="ECO:0000313" key="2">
    <source>
        <dbReference type="EMBL" id="BAT71661.1"/>
    </source>
</evidence>
<sequence>MRVLEVSTSKREQLIDITSQIRELVRRSGVKEGICYVYVPHTTCGVTINEHADPDVARDIEDTLAKLVPRSGSYRHVEGNADSHIKSVLVGLQIFVFIENGDLVLGTWQGIFLCEFDGPRRRKVYVKIVED</sequence>
<dbReference type="EMBL" id="AP013035">
    <property type="protein sequence ID" value="BAT71661.1"/>
    <property type="molecule type" value="Genomic_DNA"/>
</dbReference>
<accession>A0A0S3QTK5</accession>
<dbReference type="SUPFAM" id="SSF111038">
    <property type="entry name" value="YjbQ-like"/>
    <property type="match status" value="1"/>
</dbReference>
<dbReference type="Proteomes" id="UP000063234">
    <property type="component" value="Chromosome"/>
</dbReference>
<dbReference type="NCBIfam" id="TIGR00149">
    <property type="entry name" value="TIGR00149_YjbQ"/>
    <property type="match status" value="1"/>
</dbReference>
<gene>
    <name evidence="2" type="ORF">TST_0861</name>
</gene>
<keyword evidence="3" id="KW-1185">Reference proteome</keyword>
<dbReference type="OrthoDB" id="9801725at2"/>
<dbReference type="STRING" id="1298851.TST_0861"/>
<dbReference type="AlphaFoldDB" id="A0A0S3QTK5"/>
<dbReference type="InterPro" id="IPR001602">
    <property type="entry name" value="UPF0047_YjbQ-like"/>
</dbReference>
<evidence type="ECO:0008006" key="4">
    <source>
        <dbReference type="Google" id="ProtNLM"/>
    </source>
</evidence>
<proteinExistence type="inferred from homology"/>
<organism evidence="2 3">
    <name type="scientific">Thermosulfidibacter takaii (strain DSM 17441 / JCM 13301 / NBRC 103674 / ABI70S6)</name>
    <dbReference type="NCBI Taxonomy" id="1298851"/>
    <lineage>
        <taxon>Bacteria</taxon>
        <taxon>Pseudomonadati</taxon>
        <taxon>Thermosulfidibacterota</taxon>
        <taxon>Thermosulfidibacteria</taxon>
        <taxon>Thermosulfidibacterales</taxon>
        <taxon>Thermosulfidibacteraceae</taxon>
    </lineage>
</organism>
<dbReference type="PATRIC" id="fig|1298851.3.peg.897"/>
<name>A0A0S3QTK5_THET7</name>
<dbReference type="RefSeq" id="WP_068549658.1">
    <property type="nucleotide sequence ID" value="NZ_AP013035.1"/>
</dbReference>
<evidence type="ECO:0000313" key="3">
    <source>
        <dbReference type="Proteomes" id="UP000063234"/>
    </source>
</evidence>
<reference evidence="3" key="1">
    <citation type="journal article" date="2018" name="Science">
        <title>A primordial and reversible TCA cycle in a facultatively chemolithoautotrophic thermophile.</title>
        <authorList>
            <person name="Nunoura T."/>
            <person name="Chikaraishi Y."/>
            <person name="Izaki R."/>
            <person name="Suwa T."/>
            <person name="Sato T."/>
            <person name="Harada T."/>
            <person name="Mori K."/>
            <person name="Kato Y."/>
            <person name="Miyazaki M."/>
            <person name="Shimamura S."/>
            <person name="Yanagawa K."/>
            <person name="Shuto A."/>
            <person name="Ohkouchi N."/>
            <person name="Fujita N."/>
            <person name="Takaki Y."/>
            <person name="Atomi H."/>
            <person name="Takai K."/>
        </authorList>
    </citation>
    <scope>NUCLEOTIDE SEQUENCE [LARGE SCALE GENOMIC DNA]</scope>
    <source>
        <strain evidence="3">DSM 17441 / JCM 13301 / NBRC 103674 / ABI70S6</strain>
    </source>
</reference>
<protein>
    <recommendedName>
        <fullName evidence="4">YjbQ family protein</fullName>
    </recommendedName>
</protein>
<evidence type="ECO:0000256" key="1">
    <source>
        <dbReference type="ARBA" id="ARBA00005534"/>
    </source>
</evidence>
<dbReference type="InterPro" id="IPR035917">
    <property type="entry name" value="YjbQ-like_sf"/>
</dbReference>